<dbReference type="RefSeq" id="WP_260976023.1">
    <property type="nucleotide sequence ID" value="NZ_JAOANI010000015.1"/>
</dbReference>
<proteinExistence type="inferred from homology"/>
<gene>
    <name evidence="4" type="ORF">NYR02_08960</name>
</gene>
<reference evidence="4" key="1">
    <citation type="journal article" date="2022" name="Front. Microbiol.">
        <title>Genome-based taxonomic rearrangement of Oceanobacter-related bacteria including the description of Thalassolituus hydrocarbonoclasticus sp. nov. and Thalassolituus pacificus sp. nov. and emended description of the genus Thalassolituus.</title>
        <authorList>
            <person name="Dong C."/>
            <person name="Wei L."/>
            <person name="Wang J."/>
            <person name="Lai Q."/>
            <person name="Huang Z."/>
            <person name="Shao Z."/>
        </authorList>
    </citation>
    <scope>NUCLEOTIDE SEQUENCE</scope>
    <source>
        <strain evidence="4">59MF3M-4</strain>
    </source>
</reference>
<dbReference type="PROSITE" id="PS51257">
    <property type="entry name" value="PROKAR_LIPOPROTEIN"/>
    <property type="match status" value="1"/>
</dbReference>
<dbReference type="GO" id="GO:0042597">
    <property type="term" value="C:periplasmic space"/>
    <property type="evidence" value="ECO:0007669"/>
    <property type="project" value="UniProtKB-SubCell"/>
</dbReference>
<dbReference type="PANTHER" id="PTHR30024:SF47">
    <property type="entry name" value="TAURINE-BINDING PERIPLASMIC PROTEIN"/>
    <property type="match status" value="1"/>
</dbReference>
<name>A0A9X3ASM6_9GAMM</name>
<evidence type="ECO:0000313" key="4">
    <source>
        <dbReference type="EMBL" id="MCT7359148.1"/>
    </source>
</evidence>
<evidence type="ECO:0000256" key="1">
    <source>
        <dbReference type="ARBA" id="ARBA00004418"/>
    </source>
</evidence>
<evidence type="ECO:0000313" key="5">
    <source>
        <dbReference type="Proteomes" id="UP001147830"/>
    </source>
</evidence>
<reference evidence="4" key="2">
    <citation type="submission" date="2022-08" db="EMBL/GenBank/DDBJ databases">
        <authorList>
            <person name="Dong C."/>
        </authorList>
    </citation>
    <scope>NUCLEOTIDE SEQUENCE</scope>
    <source>
        <strain evidence="4">59MF3M-4</strain>
    </source>
</reference>
<accession>A0A9X3ASM6</accession>
<comment type="subcellular location">
    <subcellularLocation>
        <location evidence="1">Periplasm</location>
    </subcellularLocation>
</comment>
<comment type="caution">
    <text evidence="4">The sequence shown here is derived from an EMBL/GenBank/DDBJ whole genome shotgun (WGS) entry which is preliminary data.</text>
</comment>
<keyword evidence="3" id="KW-0732">Signal</keyword>
<evidence type="ECO:0000256" key="3">
    <source>
        <dbReference type="ARBA" id="ARBA00022729"/>
    </source>
</evidence>
<evidence type="ECO:0000256" key="2">
    <source>
        <dbReference type="ARBA" id="ARBA00010742"/>
    </source>
</evidence>
<dbReference type="EMBL" id="JAOANI010000015">
    <property type="protein sequence ID" value="MCT7359148.1"/>
    <property type="molecule type" value="Genomic_DNA"/>
</dbReference>
<keyword evidence="5" id="KW-1185">Reference proteome</keyword>
<organism evidence="4 5">
    <name type="scientific">Thalassolituus pacificus</name>
    <dbReference type="NCBI Taxonomy" id="2975440"/>
    <lineage>
        <taxon>Bacteria</taxon>
        <taxon>Pseudomonadati</taxon>
        <taxon>Pseudomonadota</taxon>
        <taxon>Gammaproteobacteria</taxon>
        <taxon>Oceanospirillales</taxon>
        <taxon>Oceanospirillaceae</taxon>
        <taxon>Thalassolituus</taxon>
    </lineage>
</organism>
<dbReference type="Proteomes" id="UP001147830">
    <property type="component" value="Unassembled WGS sequence"/>
</dbReference>
<dbReference type="PANTHER" id="PTHR30024">
    <property type="entry name" value="ALIPHATIC SULFONATES-BINDING PROTEIN-RELATED"/>
    <property type="match status" value="1"/>
</dbReference>
<dbReference type="Gene3D" id="3.40.190.10">
    <property type="entry name" value="Periplasmic binding protein-like II"/>
    <property type="match status" value="2"/>
</dbReference>
<dbReference type="SUPFAM" id="SSF53850">
    <property type="entry name" value="Periplasmic binding protein-like II"/>
    <property type="match status" value="1"/>
</dbReference>
<dbReference type="Pfam" id="PF13379">
    <property type="entry name" value="NMT1_2"/>
    <property type="match status" value="1"/>
</dbReference>
<sequence length="317" mass="34831">MQGWITRLLLCLSLTVISGCDSPGPALRIGTNVWPGYEPLYLAREQGLYDHHIKLVELPSASDVMDALRMGHLEGGALSLDEVLSLVQEGQDLVVVLVFSFSAGADVIMAHPNIKTLGDLRGKTIALETTAVGALMLKNAMEFAELQDDALHIRHIGLSDHLNAYKAGSIDAMITFEPFSSELAHAGAHVLFDSSAIKGQIVDVLAIRREVITQQQRPIQELIQGYFKARRMLRTTPAAALAIMNQRMRLPEDDVGKMFDGIELADIAENRRLLSGDPSPLSRHSDHLALIMVKQKLMMTPPALKHFTTPRFLPESS</sequence>
<protein>
    <submittedName>
        <fullName evidence="4">ABC transporter substrate-binding protein</fullName>
    </submittedName>
</protein>
<comment type="similarity">
    <text evidence="2">Belongs to the bacterial solute-binding protein SsuA/TauA family.</text>
</comment>
<dbReference type="AlphaFoldDB" id="A0A9X3ASM6"/>